<dbReference type="EMBL" id="LAZR01036815">
    <property type="protein sequence ID" value="KKL23851.1"/>
    <property type="molecule type" value="Genomic_DNA"/>
</dbReference>
<gene>
    <name evidence="1" type="ORF">LCGC14_2421240</name>
</gene>
<dbReference type="InterPro" id="IPR036452">
    <property type="entry name" value="Ribo_hydro-like"/>
</dbReference>
<proteinExistence type="predicted"/>
<reference evidence="1" key="1">
    <citation type="journal article" date="2015" name="Nature">
        <title>Complex archaea that bridge the gap between prokaryotes and eukaryotes.</title>
        <authorList>
            <person name="Spang A."/>
            <person name="Saw J.H."/>
            <person name="Jorgensen S.L."/>
            <person name="Zaremba-Niedzwiedzka K."/>
            <person name="Martijn J."/>
            <person name="Lind A.E."/>
            <person name="van Eijk R."/>
            <person name="Schleper C."/>
            <person name="Guy L."/>
            <person name="Ettema T.J."/>
        </authorList>
    </citation>
    <scope>NUCLEOTIDE SEQUENCE</scope>
</reference>
<dbReference type="Gene3D" id="3.90.245.10">
    <property type="entry name" value="Ribonucleoside hydrolase-like"/>
    <property type="match status" value="1"/>
</dbReference>
<organism evidence="1">
    <name type="scientific">marine sediment metagenome</name>
    <dbReference type="NCBI Taxonomy" id="412755"/>
    <lineage>
        <taxon>unclassified sequences</taxon>
        <taxon>metagenomes</taxon>
        <taxon>ecological metagenomes</taxon>
    </lineage>
</organism>
<evidence type="ECO:0008006" key="2">
    <source>
        <dbReference type="Google" id="ProtNLM"/>
    </source>
</evidence>
<dbReference type="AlphaFoldDB" id="A0A0F9E1N8"/>
<comment type="caution">
    <text evidence="1">The sequence shown here is derived from an EMBL/GenBank/DDBJ whole genome shotgun (WGS) entry which is preliminary data.</text>
</comment>
<protein>
    <recommendedName>
        <fullName evidence="2">Inosine/uridine-preferring nucleoside hydrolase domain-containing protein</fullName>
    </recommendedName>
</protein>
<dbReference type="GO" id="GO:0016799">
    <property type="term" value="F:hydrolase activity, hydrolyzing N-glycosyl compounds"/>
    <property type="evidence" value="ECO:0007669"/>
    <property type="project" value="InterPro"/>
</dbReference>
<accession>A0A0F9E1N8</accession>
<name>A0A0F9E1N8_9ZZZZ</name>
<sequence>MKNILIDTDIGDDIDDALAVAVALDQTLVKMELREVNLVFRQFASRISLTEENS</sequence>
<evidence type="ECO:0000313" key="1">
    <source>
        <dbReference type="EMBL" id="KKL23851.1"/>
    </source>
</evidence>